<dbReference type="Gene3D" id="1.25.40.10">
    <property type="entry name" value="Tetratricopeptide repeat domain"/>
    <property type="match status" value="1"/>
</dbReference>
<dbReference type="InterPro" id="IPR011990">
    <property type="entry name" value="TPR-like_helical_dom_sf"/>
</dbReference>
<dbReference type="GO" id="GO:0016020">
    <property type="term" value="C:membrane"/>
    <property type="evidence" value="ECO:0007669"/>
    <property type="project" value="UniProtKB-SubCell"/>
</dbReference>
<evidence type="ECO:0000256" key="4">
    <source>
        <dbReference type="ARBA" id="ARBA00023136"/>
    </source>
</evidence>
<keyword evidence="3 5" id="KW-1133">Transmembrane helix</keyword>
<feature type="transmembrane region" description="Helical" evidence="5">
    <location>
        <begin position="234"/>
        <end position="252"/>
    </location>
</feature>
<feature type="transmembrane region" description="Helical" evidence="5">
    <location>
        <begin position="37"/>
        <end position="56"/>
    </location>
</feature>
<evidence type="ECO:0000256" key="1">
    <source>
        <dbReference type="ARBA" id="ARBA00004141"/>
    </source>
</evidence>
<evidence type="ECO:0000313" key="8">
    <source>
        <dbReference type="Proteomes" id="UP000179076"/>
    </source>
</evidence>
<feature type="transmembrane region" description="Helical" evidence="5">
    <location>
        <begin position="212"/>
        <end position="229"/>
    </location>
</feature>
<dbReference type="PANTHER" id="PTHR37422:SF23">
    <property type="entry name" value="TEICHURONIC ACID BIOSYNTHESIS PROTEIN TUAE"/>
    <property type="match status" value="1"/>
</dbReference>
<dbReference type="Proteomes" id="UP000179076">
    <property type="component" value="Unassembled WGS sequence"/>
</dbReference>
<dbReference type="AlphaFoldDB" id="A0A1F6V932"/>
<comment type="caution">
    <text evidence="7">The sequence shown here is derived from an EMBL/GenBank/DDBJ whole genome shotgun (WGS) entry which is preliminary data.</text>
</comment>
<feature type="transmembrane region" description="Helical" evidence="5">
    <location>
        <begin position="384"/>
        <end position="403"/>
    </location>
</feature>
<proteinExistence type="predicted"/>
<feature type="transmembrane region" description="Helical" evidence="5">
    <location>
        <begin position="359"/>
        <end position="378"/>
    </location>
</feature>
<dbReference type="SUPFAM" id="SSF48452">
    <property type="entry name" value="TPR-like"/>
    <property type="match status" value="1"/>
</dbReference>
<feature type="transmembrane region" description="Helical" evidence="5">
    <location>
        <begin position="424"/>
        <end position="442"/>
    </location>
</feature>
<comment type="subcellular location">
    <subcellularLocation>
        <location evidence="1">Membrane</location>
        <topology evidence="1">Multi-pass membrane protein</topology>
    </subcellularLocation>
</comment>
<feature type="transmembrane region" description="Helical" evidence="5">
    <location>
        <begin position="86"/>
        <end position="111"/>
    </location>
</feature>
<dbReference type="Pfam" id="PF04932">
    <property type="entry name" value="Wzy_C"/>
    <property type="match status" value="1"/>
</dbReference>
<evidence type="ECO:0000313" key="7">
    <source>
        <dbReference type="EMBL" id="OGI66049.1"/>
    </source>
</evidence>
<dbReference type="EMBL" id="MFSP01000096">
    <property type="protein sequence ID" value="OGI66049.1"/>
    <property type="molecule type" value="Genomic_DNA"/>
</dbReference>
<evidence type="ECO:0000256" key="5">
    <source>
        <dbReference type="SAM" id="Phobius"/>
    </source>
</evidence>
<name>A0A1F6V932_9PROT</name>
<protein>
    <recommendedName>
        <fullName evidence="6">O-antigen ligase-related domain-containing protein</fullName>
    </recommendedName>
</protein>
<feature type="transmembrane region" description="Helical" evidence="5">
    <location>
        <begin position="189"/>
        <end position="206"/>
    </location>
</feature>
<accession>A0A1F6V932</accession>
<evidence type="ECO:0000256" key="3">
    <source>
        <dbReference type="ARBA" id="ARBA00022989"/>
    </source>
</evidence>
<gene>
    <name evidence="7" type="ORF">A2W18_07940</name>
</gene>
<dbReference type="InterPro" id="IPR051533">
    <property type="entry name" value="WaaL-like"/>
</dbReference>
<dbReference type="PANTHER" id="PTHR37422">
    <property type="entry name" value="TEICHURONIC ACID BIOSYNTHESIS PROTEIN TUAE"/>
    <property type="match status" value="1"/>
</dbReference>
<dbReference type="InterPro" id="IPR007016">
    <property type="entry name" value="O-antigen_ligase-rel_domated"/>
</dbReference>
<evidence type="ECO:0000259" key="6">
    <source>
        <dbReference type="Pfam" id="PF04932"/>
    </source>
</evidence>
<evidence type="ECO:0000256" key="2">
    <source>
        <dbReference type="ARBA" id="ARBA00022692"/>
    </source>
</evidence>
<reference evidence="7 8" key="1">
    <citation type="journal article" date="2016" name="Nat. Commun.">
        <title>Thousands of microbial genomes shed light on interconnected biogeochemical processes in an aquifer system.</title>
        <authorList>
            <person name="Anantharaman K."/>
            <person name="Brown C.T."/>
            <person name="Hug L.A."/>
            <person name="Sharon I."/>
            <person name="Castelle C.J."/>
            <person name="Probst A.J."/>
            <person name="Thomas B.C."/>
            <person name="Singh A."/>
            <person name="Wilkins M.J."/>
            <person name="Karaoz U."/>
            <person name="Brodie E.L."/>
            <person name="Williams K.H."/>
            <person name="Hubbard S.S."/>
            <person name="Banfield J.F."/>
        </authorList>
    </citation>
    <scope>NUCLEOTIDE SEQUENCE [LARGE SCALE GENOMIC DNA]</scope>
</reference>
<feature type="transmembrane region" description="Helical" evidence="5">
    <location>
        <begin position="123"/>
        <end position="145"/>
    </location>
</feature>
<feature type="domain" description="O-antigen ligase-related" evidence="6">
    <location>
        <begin position="194"/>
        <end position="336"/>
    </location>
</feature>
<feature type="transmembrane region" description="Helical" evidence="5">
    <location>
        <begin position="323"/>
        <end position="347"/>
    </location>
</feature>
<feature type="transmembrane region" description="Helical" evidence="5">
    <location>
        <begin position="12"/>
        <end position="31"/>
    </location>
</feature>
<organism evidence="7 8">
    <name type="scientific">Candidatus Muproteobacteria bacterium RBG_16_60_9</name>
    <dbReference type="NCBI Taxonomy" id="1817755"/>
    <lineage>
        <taxon>Bacteria</taxon>
        <taxon>Pseudomonadati</taxon>
        <taxon>Pseudomonadota</taxon>
        <taxon>Candidatus Muproteobacteria</taxon>
    </lineage>
</organism>
<keyword evidence="2 5" id="KW-0812">Transmembrane</keyword>
<keyword evidence="4 5" id="KW-0472">Membrane</keyword>
<feature type="transmembrane region" description="Helical" evidence="5">
    <location>
        <begin position="157"/>
        <end position="177"/>
    </location>
</feature>
<sequence>MKRRPAGTAQSARIAPISALFVAGALGLAVFYHGPQIPLLAAAQFLLVTWLALSLACSYTSGVRLPLTPVSISVTLFWQWLGVSLIWSAVLVTSVINFWWVGSLALAFWAYTLAPQRERVWFLVSRFALVGALALCAYALIQLFAWRESPRSTFVNIHSFAALMMLIALALGGYFLIAWQRGATARTRYALGACLFVLYFTIASTGGRGTTASIALSLVVFLLLAARAVERRALLVLFGIVVGAYVAANLLLHGGVGDRMATLADPASAAFPRLLIWRGSWEMLMREPWWGIGLGTYYLAWPPFRDPTDSTLGFFVHNDYLQIWIEAGLPALLLLLAAFASVALMLARVLRRAGIAPALRLELLGLFAGLLAVATHSFLDFNLYILSISITAGLVLGRFHEVATQAVPARLYTMQPARALQRHAYRVTVILLALFPLLYFVALGTSDYLYKRGFDLAATGKLVEADDAFTWAERLLPRDDKVLTMHADLYRHVMRNLSQPDSAERRSLYEAALALLDEAQSANPYRSLVYVVRGRILRENPELTGADWRARAQSEYAKSIALNPRFYDPRMEYAKMLADAGREQEAYQILNAGIDHWYYPGPAVLAYYSFAAQVARKLGETARAVEIDQKMIAMQAAVAKTVAARPIVSDLSPPSVESAR</sequence>